<accession>A0ABN2IR87</accession>
<comment type="caution">
    <text evidence="3">The sequence shown here is derived from an EMBL/GenBank/DDBJ whole genome shotgun (WGS) entry which is preliminary data.</text>
</comment>
<dbReference type="Proteomes" id="UP001500618">
    <property type="component" value="Unassembled WGS sequence"/>
</dbReference>
<evidence type="ECO:0000256" key="1">
    <source>
        <dbReference type="SAM" id="Phobius"/>
    </source>
</evidence>
<organism evidence="3 4">
    <name type="scientific">Fodinicola feengrottensis</name>
    <dbReference type="NCBI Taxonomy" id="435914"/>
    <lineage>
        <taxon>Bacteria</taxon>
        <taxon>Bacillati</taxon>
        <taxon>Actinomycetota</taxon>
        <taxon>Actinomycetes</taxon>
        <taxon>Mycobacteriales</taxon>
        <taxon>Fodinicola</taxon>
    </lineage>
</organism>
<dbReference type="EMBL" id="BAAANY010000036">
    <property type="protein sequence ID" value="GAA1709811.1"/>
    <property type="molecule type" value="Genomic_DNA"/>
</dbReference>
<protein>
    <recommendedName>
        <fullName evidence="2">Putative sensor domain-containing protein</fullName>
    </recommendedName>
</protein>
<reference evidence="3 4" key="1">
    <citation type="journal article" date="2019" name="Int. J. Syst. Evol. Microbiol.">
        <title>The Global Catalogue of Microorganisms (GCM) 10K type strain sequencing project: providing services to taxonomists for standard genome sequencing and annotation.</title>
        <authorList>
            <consortium name="The Broad Institute Genomics Platform"/>
            <consortium name="The Broad Institute Genome Sequencing Center for Infectious Disease"/>
            <person name="Wu L."/>
            <person name="Ma J."/>
        </authorList>
    </citation>
    <scope>NUCLEOTIDE SEQUENCE [LARGE SCALE GENOMIC DNA]</scope>
    <source>
        <strain evidence="3 4">JCM 14718</strain>
    </source>
</reference>
<keyword evidence="4" id="KW-1185">Reference proteome</keyword>
<feature type="transmembrane region" description="Helical" evidence="1">
    <location>
        <begin position="37"/>
        <end position="58"/>
    </location>
</feature>
<gene>
    <name evidence="3" type="ORF">GCM10009765_68830</name>
</gene>
<evidence type="ECO:0000313" key="4">
    <source>
        <dbReference type="Proteomes" id="UP001500618"/>
    </source>
</evidence>
<feature type="domain" description="Putative sensor" evidence="2">
    <location>
        <begin position="16"/>
        <end position="198"/>
    </location>
</feature>
<name>A0ABN2IR87_9ACTN</name>
<feature type="transmembrane region" description="Helical" evidence="1">
    <location>
        <begin position="12"/>
        <end position="31"/>
    </location>
</feature>
<feature type="transmembrane region" description="Helical" evidence="1">
    <location>
        <begin position="107"/>
        <end position="130"/>
    </location>
</feature>
<evidence type="ECO:0000259" key="2">
    <source>
        <dbReference type="Pfam" id="PF13796"/>
    </source>
</evidence>
<evidence type="ECO:0000313" key="3">
    <source>
        <dbReference type="EMBL" id="GAA1709811.1"/>
    </source>
</evidence>
<keyword evidence="1" id="KW-1133">Transmembrane helix</keyword>
<feature type="transmembrane region" description="Helical" evidence="1">
    <location>
        <begin position="165"/>
        <end position="187"/>
    </location>
</feature>
<sequence>MQKRPFPRQVGTDTAYSLGGFVVAVIRFVLLVTLFSVGLGTLVIGIGFPILVLALYVARRFADIERHWVGAVRGRPSVRPAYRSLEDRSGLKRLLTPLAEAQSWRDFLYGVFAFIPATIAFVLAVTWWVAGVGGTLYFLWGWSLPTDGHTLAYLLGLGSSYRADLILETTIGVLFLLTAPLMSRLLAVTNTAISRSMLTTDWIG</sequence>
<dbReference type="InterPro" id="IPR025828">
    <property type="entry name" value="Put_sensor_dom"/>
</dbReference>
<dbReference type="Pfam" id="PF13796">
    <property type="entry name" value="Sensor"/>
    <property type="match status" value="1"/>
</dbReference>
<proteinExistence type="predicted"/>
<keyword evidence="1" id="KW-0812">Transmembrane</keyword>
<keyword evidence="1" id="KW-0472">Membrane</keyword>